<feature type="region of interest" description="Disordered" evidence="1">
    <location>
        <begin position="72"/>
        <end position="131"/>
    </location>
</feature>
<evidence type="ECO:0000313" key="3">
    <source>
        <dbReference type="Proteomes" id="UP001203880"/>
    </source>
</evidence>
<gene>
    <name evidence="2" type="ORF">M3P21_08780</name>
</gene>
<comment type="caution">
    <text evidence="2">The sequence shown here is derived from an EMBL/GenBank/DDBJ whole genome shotgun (WGS) entry which is preliminary data.</text>
</comment>
<name>A0ABT0Q404_9RHOB</name>
<keyword evidence="3" id="KW-1185">Reference proteome</keyword>
<proteinExistence type="predicted"/>
<accession>A0ABT0Q404</accession>
<evidence type="ECO:0000313" key="2">
    <source>
        <dbReference type="EMBL" id="MCL6283624.1"/>
    </source>
</evidence>
<protein>
    <submittedName>
        <fullName evidence="2">Uncharacterized protein</fullName>
    </submittedName>
</protein>
<dbReference type="Proteomes" id="UP001203880">
    <property type="component" value="Unassembled WGS sequence"/>
</dbReference>
<sequence>MRVDLDKLCTEIRQFGGNAWRFFTPVDIGWESVMLRGVAISDREFVEVLKRFPDLPQEQEVVDELARRGIWLEGHEPTPEEPTVATNRVQDAAPEQPTYAMSDERRRQRDKAMRSMQRADELADRKRRRGR</sequence>
<feature type="compositionally biased region" description="Basic and acidic residues" evidence="1">
    <location>
        <begin position="102"/>
        <end position="124"/>
    </location>
</feature>
<organism evidence="2 3">
    <name type="scientific">Ruegeria spongiae</name>
    <dbReference type="NCBI Taxonomy" id="2942209"/>
    <lineage>
        <taxon>Bacteria</taxon>
        <taxon>Pseudomonadati</taxon>
        <taxon>Pseudomonadota</taxon>
        <taxon>Alphaproteobacteria</taxon>
        <taxon>Rhodobacterales</taxon>
        <taxon>Roseobacteraceae</taxon>
        <taxon>Ruegeria</taxon>
    </lineage>
</organism>
<dbReference type="RefSeq" id="WP_249709004.1">
    <property type="nucleotide sequence ID" value="NZ_JAMFMB010000009.1"/>
</dbReference>
<evidence type="ECO:0000256" key="1">
    <source>
        <dbReference type="SAM" id="MobiDB-lite"/>
    </source>
</evidence>
<reference evidence="2" key="1">
    <citation type="submission" date="2022-05" db="EMBL/GenBank/DDBJ databases">
        <authorList>
            <person name="Park J.-S."/>
        </authorList>
    </citation>
    <scope>NUCLEOTIDE SEQUENCE</scope>
    <source>
        <strain evidence="2">2012CJ41-6</strain>
    </source>
</reference>
<dbReference type="EMBL" id="JAMFMB010000009">
    <property type="protein sequence ID" value="MCL6283624.1"/>
    <property type="molecule type" value="Genomic_DNA"/>
</dbReference>